<evidence type="ECO:0000313" key="2">
    <source>
        <dbReference type="Proteomes" id="UP000664414"/>
    </source>
</evidence>
<evidence type="ECO:0000313" key="1">
    <source>
        <dbReference type="EMBL" id="MBN9412820.1"/>
    </source>
</evidence>
<accession>A0A8J7PIK6</accession>
<comment type="caution">
    <text evidence="1">The sequence shown here is derived from an EMBL/GenBank/DDBJ whole genome shotgun (WGS) entry which is preliminary data.</text>
</comment>
<proteinExistence type="predicted"/>
<reference evidence="1" key="1">
    <citation type="submission" date="2021-02" db="EMBL/GenBank/DDBJ databases">
        <title>Thiocyanate and organic carbon inputs drive convergent selection for specific autotrophic Afipia and Thiobacillus strains within complex microbiomes.</title>
        <authorList>
            <person name="Huddy R.J."/>
            <person name="Sachdeva R."/>
            <person name="Kadzinga F."/>
            <person name="Kantor R.S."/>
            <person name="Harrison S.T.L."/>
            <person name="Banfield J.F."/>
        </authorList>
    </citation>
    <scope>NUCLEOTIDE SEQUENCE</scope>
    <source>
        <strain evidence="1">SCN18_10_11_15_R4_P_38_20</strain>
    </source>
</reference>
<organism evidence="1 2">
    <name type="scientific">Candidatus Paracaedimonas acanthamoebae</name>
    <dbReference type="NCBI Taxonomy" id="244581"/>
    <lineage>
        <taxon>Bacteria</taxon>
        <taxon>Pseudomonadati</taxon>
        <taxon>Pseudomonadota</taxon>
        <taxon>Alphaproteobacteria</taxon>
        <taxon>Holosporales</taxon>
        <taxon>Caedimonadaceae</taxon>
        <taxon>Candidatus Paracaedimonas</taxon>
    </lineage>
</organism>
<dbReference type="Proteomes" id="UP000664414">
    <property type="component" value="Unassembled WGS sequence"/>
</dbReference>
<dbReference type="EMBL" id="JAFKGL010000013">
    <property type="protein sequence ID" value="MBN9412820.1"/>
    <property type="molecule type" value="Genomic_DNA"/>
</dbReference>
<dbReference type="AlphaFoldDB" id="A0A8J7PIK6"/>
<sequence>MGILITSKNKLFLFVFLSTFFFQNPIVATEADIESNSAKKQLTLIVGNTYEKGWVKPSVAKLIGQDAADFTHINSFQGRVVSVDLAPLHQKGDYEHLALDFVKTKPEKIIEALGSPPTCIFFEWFPSCVENEPENNITPLLLPAQL</sequence>
<protein>
    <submittedName>
        <fullName evidence="1">Uncharacterized protein</fullName>
    </submittedName>
</protein>
<name>A0A8J7PIK6_9PROT</name>
<gene>
    <name evidence="1" type="ORF">J0H12_02685</name>
</gene>